<evidence type="ECO:0000313" key="3">
    <source>
        <dbReference type="Proteomes" id="UP000077421"/>
    </source>
</evidence>
<dbReference type="PROSITE" id="PS51782">
    <property type="entry name" value="LYSM"/>
    <property type="match status" value="2"/>
</dbReference>
<dbReference type="InterPro" id="IPR018392">
    <property type="entry name" value="LysM"/>
</dbReference>
<sequence>MRTYTVQSGDSMWKIANRFGISLDALIAANPQVINPDQIQVGQILTLPVTDGAAGTSYPVSETPVGHGGYPLGGTPVVHVSPNIPVSPVGGSTYVVKPGDTMWKIANAVGVPLNSLIAANPHVSNPNMIMPGQTLIIPGGVSGTVNPMTSKQSLLSMKEKMTMPKVQATQPIVPPAPKPAFQLPPIHIDTNVQVQKMQVNPTPPAPAPMPTPKMKPAPPSVAKFYVHEEIVQQEIEREPIGEQVICWDPTNPPPQGPVFEGPVMPIHPMNTPFVTPPTMYGPVSKTFKMRESSSMFMNDSSWFRDSSRM</sequence>
<dbReference type="EMBL" id="LSUQ01000049">
    <property type="protein sequence ID" value="OAG93136.1"/>
    <property type="molecule type" value="Genomic_DNA"/>
</dbReference>
<dbReference type="Proteomes" id="UP000077421">
    <property type="component" value="Unassembled WGS sequence"/>
</dbReference>
<dbReference type="AlphaFoldDB" id="A0A853K9Q1"/>
<proteinExistence type="predicted"/>
<feature type="domain" description="LysM" evidence="1">
    <location>
        <begin position="92"/>
        <end position="137"/>
    </location>
</feature>
<gene>
    <name evidence="2" type="ORF">AYW79_12150</name>
</gene>
<dbReference type="Pfam" id="PF01476">
    <property type="entry name" value="LysM"/>
    <property type="match status" value="2"/>
</dbReference>
<evidence type="ECO:0000259" key="1">
    <source>
        <dbReference type="PROSITE" id="PS51782"/>
    </source>
</evidence>
<dbReference type="PANTHER" id="PTHR33734">
    <property type="entry name" value="LYSM DOMAIN-CONTAINING GPI-ANCHORED PROTEIN 2"/>
    <property type="match status" value="1"/>
</dbReference>
<dbReference type="RefSeq" id="WP_067566376.1">
    <property type="nucleotide sequence ID" value="NZ_LSUQ01000049.1"/>
</dbReference>
<protein>
    <recommendedName>
        <fullName evidence="1">LysM domain-containing protein</fullName>
    </recommendedName>
</protein>
<dbReference type="Gene3D" id="3.10.350.10">
    <property type="entry name" value="LysM domain"/>
    <property type="match status" value="2"/>
</dbReference>
<dbReference type="GO" id="GO:0008932">
    <property type="term" value="F:lytic endotransglycosylase activity"/>
    <property type="evidence" value="ECO:0007669"/>
    <property type="project" value="TreeGrafter"/>
</dbReference>
<evidence type="ECO:0000313" key="2">
    <source>
        <dbReference type="EMBL" id="OAG93136.1"/>
    </source>
</evidence>
<dbReference type="PANTHER" id="PTHR33734:SF22">
    <property type="entry name" value="MEMBRANE-BOUND LYTIC MUREIN TRANSGLYCOSYLASE D"/>
    <property type="match status" value="1"/>
</dbReference>
<feature type="domain" description="LysM" evidence="1">
    <location>
        <begin position="2"/>
        <end position="47"/>
    </location>
</feature>
<name>A0A853K9Q1_9BACL</name>
<dbReference type="InterPro" id="IPR036779">
    <property type="entry name" value="LysM_dom_sf"/>
</dbReference>
<dbReference type="SUPFAM" id="SSF54106">
    <property type="entry name" value="LysM domain"/>
    <property type="match status" value="2"/>
</dbReference>
<accession>A0A853K9Q1</accession>
<organism evidence="2 3">
    <name type="scientific">Ferroacidibacillus organovorans</name>
    <dbReference type="NCBI Taxonomy" id="1765683"/>
    <lineage>
        <taxon>Bacteria</taxon>
        <taxon>Bacillati</taxon>
        <taxon>Bacillota</taxon>
        <taxon>Bacilli</taxon>
        <taxon>Bacillales</taxon>
        <taxon>Alicyclobacillaceae</taxon>
        <taxon>Ferroacidibacillus</taxon>
    </lineage>
</organism>
<dbReference type="SMART" id="SM00257">
    <property type="entry name" value="LysM"/>
    <property type="match status" value="2"/>
</dbReference>
<dbReference type="CDD" id="cd00118">
    <property type="entry name" value="LysM"/>
    <property type="match status" value="2"/>
</dbReference>
<comment type="caution">
    <text evidence="2">The sequence shown here is derived from an EMBL/GenBank/DDBJ whole genome shotgun (WGS) entry which is preliminary data.</text>
</comment>
<reference evidence="2 3" key="1">
    <citation type="submission" date="2016-02" db="EMBL/GenBank/DDBJ databases">
        <title>Draft genome sequence of Acidibacillus ferrooxidans SLC66.</title>
        <authorList>
            <person name="Oliveira G."/>
            <person name="Nancucheo I."/>
            <person name="Dall'Agnol H."/>
            <person name="Johnson B."/>
            <person name="Oliveira R."/>
            <person name="Nunes G.L."/>
            <person name="Tzotzos G."/>
            <person name="Orellana S.C."/>
            <person name="Salim A.C."/>
            <person name="Araujo F.M."/>
        </authorList>
    </citation>
    <scope>NUCLEOTIDE SEQUENCE [LARGE SCALE GENOMIC DNA]</scope>
    <source>
        <strain evidence="2 3">SLC66</strain>
    </source>
</reference>